<gene>
    <name evidence="2" type="ORF">SARC_16678</name>
</gene>
<name>A0A0L0F2E8_9EUKA</name>
<feature type="non-terminal residue" evidence="2">
    <location>
        <position position="65"/>
    </location>
</feature>
<dbReference type="EMBL" id="KQ250232">
    <property type="protein sequence ID" value="KNC70791.1"/>
    <property type="molecule type" value="Genomic_DNA"/>
</dbReference>
<dbReference type="GeneID" id="25917182"/>
<keyword evidence="3" id="KW-1185">Reference proteome</keyword>
<evidence type="ECO:0000256" key="1">
    <source>
        <dbReference type="SAM" id="MobiDB-lite"/>
    </source>
</evidence>
<feature type="compositionally biased region" description="Basic residues" evidence="1">
    <location>
        <begin position="1"/>
        <end position="15"/>
    </location>
</feature>
<proteinExistence type="predicted"/>
<evidence type="ECO:0000313" key="3">
    <source>
        <dbReference type="Proteomes" id="UP000054560"/>
    </source>
</evidence>
<protein>
    <submittedName>
        <fullName evidence="2">Uncharacterized protein</fullName>
    </submittedName>
</protein>
<organism evidence="2 3">
    <name type="scientific">Sphaeroforma arctica JP610</name>
    <dbReference type="NCBI Taxonomy" id="667725"/>
    <lineage>
        <taxon>Eukaryota</taxon>
        <taxon>Ichthyosporea</taxon>
        <taxon>Ichthyophonida</taxon>
        <taxon>Sphaeroforma</taxon>
    </lineage>
</organism>
<accession>A0A0L0F2E8</accession>
<dbReference type="AlphaFoldDB" id="A0A0L0F2E8"/>
<evidence type="ECO:0000313" key="2">
    <source>
        <dbReference type="EMBL" id="KNC70791.1"/>
    </source>
</evidence>
<feature type="compositionally biased region" description="Basic and acidic residues" evidence="1">
    <location>
        <begin position="34"/>
        <end position="43"/>
    </location>
</feature>
<dbReference type="RefSeq" id="XP_014144693.1">
    <property type="nucleotide sequence ID" value="XM_014289218.1"/>
</dbReference>
<sequence>MVYGKKKNLKGKKRVFTAPDKIDKDLDESESGSDTEKKEKNSDESSSEEESSDDEIPQRSVTLAD</sequence>
<feature type="region of interest" description="Disordered" evidence="1">
    <location>
        <begin position="1"/>
        <end position="65"/>
    </location>
</feature>
<dbReference type="Proteomes" id="UP000054560">
    <property type="component" value="Unassembled WGS sequence"/>
</dbReference>
<feature type="compositionally biased region" description="Acidic residues" evidence="1">
    <location>
        <begin position="45"/>
        <end position="55"/>
    </location>
</feature>
<reference evidence="2 3" key="1">
    <citation type="submission" date="2011-02" db="EMBL/GenBank/DDBJ databases">
        <title>The Genome Sequence of Sphaeroforma arctica JP610.</title>
        <authorList>
            <consortium name="The Broad Institute Genome Sequencing Platform"/>
            <person name="Russ C."/>
            <person name="Cuomo C."/>
            <person name="Young S.K."/>
            <person name="Zeng Q."/>
            <person name="Gargeya S."/>
            <person name="Alvarado L."/>
            <person name="Berlin A."/>
            <person name="Chapman S.B."/>
            <person name="Chen Z."/>
            <person name="Freedman E."/>
            <person name="Gellesch M."/>
            <person name="Goldberg J."/>
            <person name="Griggs A."/>
            <person name="Gujja S."/>
            <person name="Heilman E."/>
            <person name="Heiman D."/>
            <person name="Howarth C."/>
            <person name="Mehta T."/>
            <person name="Neiman D."/>
            <person name="Pearson M."/>
            <person name="Roberts A."/>
            <person name="Saif S."/>
            <person name="Shea T."/>
            <person name="Shenoy N."/>
            <person name="Sisk P."/>
            <person name="Stolte C."/>
            <person name="Sykes S."/>
            <person name="White J."/>
            <person name="Yandava C."/>
            <person name="Burger G."/>
            <person name="Gray M.W."/>
            <person name="Holland P.W.H."/>
            <person name="King N."/>
            <person name="Lang F.B.F."/>
            <person name="Roger A.J."/>
            <person name="Ruiz-Trillo I."/>
            <person name="Haas B."/>
            <person name="Nusbaum C."/>
            <person name="Birren B."/>
        </authorList>
    </citation>
    <scope>NUCLEOTIDE SEQUENCE [LARGE SCALE GENOMIC DNA]</scope>
    <source>
        <strain evidence="2 3">JP610</strain>
    </source>
</reference>